<keyword evidence="2" id="KW-1185">Reference proteome</keyword>
<evidence type="ECO:0000313" key="1">
    <source>
        <dbReference type="EMBL" id="KAL0134126.1"/>
    </source>
</evidence>
<accession>A0AAW2H3H7</accession>
<evidence type="ECO:0000313" key="2">
    <source>
        <dbReference type="Proteomes" id="UP001430953"/>
    </source>
</evidence>
<comment type="caution">
    <text evidence="1">The sequence shown here is derived from an EMBL/GenBank/DDBJ whole genome shotgun (WGS) entry which is preliminary data.</text>
</comment>
<protein>
    <submittedName>
        <fullName evidence="1">Uncharacterized protein</fullName>
    </submittedName>
</protein>
<dbReference type="EMBL" id="JADYXP020000001">
    <property type="protein sequence ID" value="KAL0134126.1"/>
    <property type="molecule type" value="Genomic_DNA"/>
</dbReference>
<name>A0AAW2H3H7_9HYME</name>
<sequence length="86" mass="10493">MHYFLLSRYVILSPAITRLPIRVNHHPRDEIENLNSHIHVQRDFYLPTKSFLDQLRLNNNNTIKIKQELVTIWLKFTENNYRSLYK</sequence>
<dbReference type="AlphaFoldDB" id="A0AAW2H3H7"/>
<dbReference type="Proteomes" id="UP001430953">
    <property type="component" value="Unassembled WGS sequence"/>
</dbReference>
<proteinExistence type="predicted"/>
<organism evidence="1 2">
    <name type="scientific">Cardiocondyla obscurior</name>
    <dbReference type="NCBI Taxonomy" id="286306"/>
    <lineage>
        <taxon>Eukaryota</taxon>
        <taxon>Metazoa</taxon>
        <taxon>Ecdysozoa</taxon>
        <taxon>Arthropoda</taxon>
        <taxon>Hexapoda</taxon>
        <taxon>Insecta</taxon>
        <taxon>Pterygota</taxon>
        <taxon>Neoptera</taxon>
        <taxon>Endopterygota</taxon>
        <taxon>Hymenoptera</taxon>
        <taxon>Apocrita</taxon>
        <taxon>Aculeata</taxon>
        <taxon>Formicoidea</taxon>
        <taxon>Formicidae</taxon>
        <taxon>Myrmicinae</taxon>
        <taxon>Cardiocondyla</taxon>
    </lineage>
</organism>
<reference evidence="1 2" key="1">
    <citation type="submission" date="2023-03" db="EMBL/GenBank/DDBJ databases">
        <title>High recombination rates correlate with genetic variation in Cardiocondyla obscurior ants.</title>
        <authorList>
            <person name="Errbii M."/>
        </authorList>
    </citation>
    <scope>NUCLEOTIDE SEQUENCE [LARGE SCALE GENOMIC DNA]</scope>
    <source>
        <strain evidence="1">Alpha-2009</strain>
        <tissue evidence="1">Whole body</tissue>
    </source>
</reference>
<gene>
    <name evidence="1" type="ORF">PUN28_001170</name>
</gene>